<protein>
    <submittedName>
        <fullName evidence="1">Uncharacterized protein</fullName>
    </submittedName>
</protein>
<proteinExistence type="predicted"/>
<evidence type="ECO:0000313" key="2">
    <source>
        <dbReference type="Proteomes" id="UP000251561"/>
    </source>
</evidence>
<dbReference type="KEGG" id="ffl:HYN86_14195"/>
<dbReference type="InterPro" id="IPR045390">
    <property type="entry name" value="ABC-3C_MC3"/>
</dbReference>
<reference evidence="1 2" key="1">
    <citation type="submission" date="2018-06" db="EMBL/GenBank/DDBJ databases">
        <title>Genome sequencing of Flavobacterium.</title>
        <authorList>
            <person name="Baek M.-G."/>
            <person name="Yi H."/>
        </authorList>
    </citation>
    <scope>NUCLEOTIDE SEQUENCE [LARGE SCALE GENOMIC DNA]</scope>
    <source>
        <strain evidence="1 2">HYN0086</strain>
    </source>
</reference>
<dbReference type="Pfam" id="PF20131">
    <property type="entry name" value="MC3"/>
    <property type="match status" value="1"/>
</dbReference>
<dbReference type="AlphaFoldDB" id="A0A344LUU2"/>
<organism evidence="1 2">
    <name type="scientific">Flavobacterium fluviale</name>
    <dbReference type="NCBI Taxonomy" id="2249356"/>
    <lineage>
        <taxon>Bacteria</taxon>
        <taxon>Pseudomonadati</taxon>
        <taxon>Bacteroidota</taxon>
        <taxon>Flavobacteriia</taxon>
        <taxon>Flavobacteriales</taxon>
        <taxon>Flavobacteriaceae</taxon>
        <taxon>Flavobacterium</taxon>
    </lineage>
</organism>
<evidence type="ECO:0000313" key="1">
    <source>
        <dbReference type="EMBL" id="AXB57684.1"/>
    </source>
</evidence>
<dbReference type="EMBL" id="CP030261">
    <property type="protein sequence ID" value="AXB57684.1"/>
    <property type="molecule type" value="Genomic_DNA"/>
</dbReference>
<sequence>MATNKFLYNNEGIALVAILSVMSKMKSLEYSKVFLILPFLLNDNLTIFLKNKNSKVIGIQDLVSRRIGSFLNFNGSFKNFYALTFNAICIAEELKFIKVESNSIIYLENNFDLQSGSLGSRAKNIVAASEKLQAILEIDTIELYSSLKIHL</sequence>
<gene>
    <name evidence="1" type="ORF">HYN86_14195</name>
</gene>
<keyword evidence="2" id="KW-1185">Reference proteome</keyword>
<name>A0A344LUU2_9FLAO</name>
<dbReference type="RefSeq" id="WP_113678630.1">
    <property type="nucleotide sequence ID" value="NZ_CP030261.1"/>
</dbReference>
<dbReference type="Proteomes" id="UP000251561">
    <property type="component" value="Chromosome"/>
</dbReference>
<accession>A0A344LUU2</accession>